<dbReference type="AlphaFoldDB" id="A0A0E0FMA5"/>
<evidence type="ECO:0000313" key="1">
    <source>
        <dbReference type="EnsemblPlants" id="ONIVA01G19740.1"/>
    </source>
</evidence>
<dbReference type="Gramene" id="ONIVA01G19740.1">
    <property type="protein sequence ID" value="ONIVA01G19740.1"/>
    <property type="gene ID" value="ONIVA01G19740"/>
</dbReference>
<dbReference type="HOGENOM" id="CLU_480938_0_0_1"/>
<sequence>MKGGESVPSWVELLLSTQFFTTCSSHLISPRNECNFFCIDCQTPQASFCYYCRLSHHSSHHVIQIRRSSYHDVVKVSELEDILDISDVQTYVINSSRVVYLTERPQLRSCGVSNTKLSSSQTYKCEICSRTLLDDFRFCSLGCNFAAIKRDNEKNVAQNGIASNANDVKIGTNNGSTNAGSANEISSDANNYRNEIPSSTRRVLGALALPSQPVHRAAVAGDVPAVLPLDEVDEVVHDALVEALAAEVPVAVGGEDVEEAVVGHERGDVQILAAEVEHHDALAIAPHVVQTVRHGGGDRLTDNAHYVEPGDVAGVADSPALRVVENPLVFTMKGEFVPPWLELLLSTQFFNTCTSHHNSPRNECNLFCIDCQAPEAAFCYYCRSCHHSSHRVIQIRRSSYHDVVKVSELEDILDISNVQTYVINSARVVFLNERPQLRGCGVLAIKSSPSSLSSYNCETCSRVLLDAFRFCSLGCNLIGIKNDVETGLANDGIAHNDKDIEIDGSNGTANTNGTGKGIEICGNNGTIANTGNEDEICSDASKNKEILSSTRVVRHRRKGIPRRAPFF</sequence>
<dbReference type="eggNOG" id="ENOG502R7BF">
    <property type="taxonomic scope" value="Eukaryota"/>
</dbReference>
<dbReference type="EnsemblPlants" id="ONIVA01G19740.1">
    <property type="protein sequence ID" value="ONIVA01G19740.1"/>
    <property type="gene ID" value="ONIVA01G19740"/>
</dbReference>
<name>A0A0E0FMA5_ORYNI</name>
<organism evidence="1">
    <name type="scientific">Oryza nivara</name>
    <name type="common">Indian wild rice</name>
    <name type="synonym">Oryza sativa f. spontanea</name>
    <dbReference type="NCBI Taxonomy" id="4536"/>
    <lineage>
        <taxon>Eukaryota</taxon>
        <taxon>Viridiplantae</taxon>
        <taxon>Streptophyta</taxon>
        <taxon>Embryophyta</taxon>
        <taxon>Tracheophyta</taxon>
        <taxon>Spermatophyta</taxon>
        <taxon>Magnoliopsida</taxon>
        <taxon>Liliopsida</taxon>
        <taxon>Poales</taxon>
        <taxon>Poaceae</taxon>
        <taxon>BOP clade</taxon>
        <taxon>Oryzoideae</taxon>
        <taxon>Oryzeae</taxon>
        <taxon>Oryzinae</taxon>
        <taxon>Oryza</taxon>
    </lineage>
</organism>
<dbReference type="Proteomes" id="UP000006591">
    <property type="component" value="Chromosome 1"/>
</dbReference>
<evidence type="ECO:0008006" key="3">
    <source>
        <dbReference type="Google" id="ProtNLM"/>
    </source>
</evidence>
<dbReference type="InterPro" id="IPR006734">
    <property type="entry name" value="PLATZ"/>
</dbReference>
<protein>
    <recommendedName>
        <fullName evidence="3">B box-type domain-containing protein</fullName>
    </recommendedName>
</protein>
<reference evidence="1" key="1">
    <citation type="submission" date="2015-04" db="UniProtKB">
        <authorList>
            <consortium name="EnsemblPlants"/>
        </authorList>
    </citation>
    <scope>IDENTIFICATION</scope>
    <source>
        <strain evidence="1">SL10</strain>
    </source>
</reference>
<proteinExistence type="predicted"/>
<accession>A0A0E0FMA5</accession>
<reference evidence="1" key="2">
    <citation type="submission" date="2018-04" db="EMBL/GenBank/DDBJ databases">
        <title>OnivRS2 (Oryza nivara Reference Sequence Version 2).</title>
        <authorList>
            <person name="Zhang J."/>
            <person name="Kudrna D."/>
            <person name="Lee S."/>
            <person name="Talag J."/>
            <person name="Rajasekar S."/>
            <person name="Welchert J."/>
            <person name="Hsing Y.-I."/>
            <person name="Wing R.A."/>
        </authorList>
    </citation>
    <scope>NUCLEOTIDE SEQUENCE [LARGE SCALE GENOMIC DNA]</scope>
</reference>
<dbReference type="CDD" id="cd19756">
    <property type="entry name" value="Bbox2"/>
    <property type="match status" value="1"/>
</dbReference>
<evidence type="ECO:0000313" key="2">
    <source>
        <dbReference type="Proteomes" id="UP000006591"/>
    </source>
</evidence>
<dbReference type="PANTHER" id="PTHR31065:SF7">
    <property type="entry name" value="OS01G0517800 PROTEIN"/>
    <property type="match status" value="1"/>
</dbReference>
<keyword evidence="2" id="KW-1185">Reference proteome</keyword>
<dbReference type="InterPro" id="IPR019651">
    <property type="entry name" value="Glutamate_DH_NAD-spec"/>
</dbReference>
<dbReference type="Pfam" id="PF04640">
    <property type="entry name" value="PLATZ"/>
    <property type="match status" value="2"/>
</dbReference>
<dbReference type="OMA" id="DNAHYVE"/>
<dbReference type="Pfam" id="PF10712">
    <property type="entry name" value="NAD-GH"/>
    <property type="match status" value="1"/>
</dbReference>
<dbReference type="PANTHER" id="PTHR31065">
    <property type="entry name" value="PLATZ TRANSCRIPTION FACTOR FAMILY PROTEIN"/>
    <property type="match status" value="1"/>
</dbReference>